<protein>
    <submittedName>
        <fullName evidence="2">Uncharacterized protein</fullName>
    </submittedName>
</protein>
<sequence>MPALMDDLDGLTAEQLRRLIVQVCVEKWRPRSTAPLRREKKRKGEDARQRKRDQQQENERGDAKRATPSTRSMLARTATSYSTAVRETKPAATTQWRPTLILFYT</sequence>
<comment type="caution">
    <text evidence="2">The sequence shown here is derived from an EMBL/GenBank/DDBJ whole genome shotgun (WGS) entry which is preliminary data.</text>
</comment>
<dbReference type="RefSeq" id="XP_045959708.1">
    <property type="nucleotide sequence ID" value="XM_046099856.1"/>
</dbReference>
<reference evidence="2" key="1">
    <citation type="journal article" date="2021" name="Nat. Commun.">
        <title>Genetic determinants of endophytism in the Arabidopsis root mycobiome.</title>
        <authorList>
            <person name="Mesny F."/>
            <person name="Miyauchi S."/>
            <person name="Thiergart T."/>
            <person name="Pickel B."/>
            <person name="Atanasova L."/>
            <person name="Karlsson M."/>
            <person name="Huettel B."/>
            <person name="Barry K.W."/>
            <person name="Haridas S."/>
            <person name="Chen C."/>
            <person name="Bauer D."/>
            <person name="Andreopoulos W."/>
            <person name="Pangilinan J."/>
            <person name="LaButti K."/>
            <person name="Riley R."/>
            <person name="Lipzen A."/>
            <person name="Clum A."/>
            <person name="Drula E."/>
            <person name="Henrissat B."/>
            <person name="Kohler A."/>
            <person name="Grigoriev I.V."/>
            <person name="Martin F.M."/>
            <person name="Hacquard S."/>
        </authorList>
    </citation>
    <scope>NUCLEOTIDE SEQUENCE</scope>
    <source>
        <strain evidence="2">MPI-SDFR-AT-0073</strain>
    </source>
</reference>
<feature type="compositionally biased region" description="Basic and acidic residues" evidence="1">
    <location>
        <begin position="42"/>
        <end position="65"/>
    </location>
</feature>
<keyword evidence="3" id="KW-1185">Reference proteome</keyword>
<accession>A0A9P8UNH4</accession>
<proteinExistence type="predicted"/>
<dbReference type="AlphaFoldDB" id="A0A9P8UNH4"/>
<dbReference type="Proteomes" id="UP000758603">
    <property type="component" value="Unassembled WGS sequence"/>
</dbReference>
<gene>
    <name evidence="2" type="ORF">BKA67DRAFT_534368</name>
</gene>
<feature type="region of interest" description="Disordered" evidence="1">
    <location>
        <begin position="31"/>
        <end position="92"/>
    </location>
</feature>
<evidence type="ECO:0000313" key="2">
    <source>
        <dbReference type="EMBL" id="KAH6655443.1"/>
    </source>
</evidence>
<evidence type="ECO:0000313" key="3">
    <source>
        <dbReference type="Proteomes" id="UP000758603"/>
    </source>
</evidence>
<feature type="compositionally biased region" description="Polar residues" evidence="1">
    <location>
        <begin position="67"/>
        <end position="92"/>
    </location>
</feature>
<name>A0A9P8UNH4_9PEZI</name>
<organism evidence="2 3">
    <name type="scientific">Truncatella angustata</name>
    <dbReference type="NCBI Taxonomy" id="152316"/>
    <lineage>
        <taxon>Eukaryota</taxon>
        <taxon>Fungi</taxon>
        <taxon>Dikarya</taxon>
        <taxon>Ascomycota</taxon>
        <taxon>Pezizomycotina</taxon>
        <taxon>Sordariomycetes</taxon>
        <taxon>Xylariomycetidae</taxon>
        <taxon>Amphisphaeriales</taxon>
        <taxon>Sporocadaceae</taxon>
        <taxon>Truncatella</taxon>
    </lineage>
</organism>
<dbReference type="EMBL" id="JAGPXC010000003">
    <property type="protein sequence ID" value="KAH6655443.1"/>
    <property type="molecule type" value="Genomic_DNA"/>
</dbReference>
<dbReference type="GeneID" id="70128748"/>
<evidence type="ECO:0000256" key="1">
    <source>
        <dbReference type="SAM" id="MobiDB-lite"/>
    </source>
</evidence>